<dbReference type="SUPFAM" id="SSF51735">
    <property type="entry name" value="NAD(P)-binding Rossmann-fold domains"/>
    <property type="match status" value="1"/>
</dbReference>
<dbReference type="PANTHER" id="PTHR43401">
    <property type="entry name" value="L-THREONINE 3-DEHYDROGENASE"/>
    <property type="match status" value="1"/>
</dbReference>
<dbReference type="InterPro" id="IPR011032">
    <property type="entry name" value="GroES-like_sf"/>
</dbReference>
<evidence type="ECO:0000256" key="3">
    <source>
        <dbReference type="ARBA" id="ARBA00023002"/>
    </source>
</evidence>
<evidence type="ECO:0000313" key="6">
    <source>
        <dbReference type="Proteomes" id="UP000326202"/>
    </source>
</evidence>
<dbReference type="InterPro" id="IPR036291">
    <property type="entry name" value="NAD(P)-bd_dom_sf"/>
</dbReference>
<accession>A0A5J6MHD7</accession>
<dbReference type="Pfam" id="PF08240">
    <property type="entry name" value="ADH_N"/>
    <property type="match status" value="1"/>
</dbReference>
<name>A0A5J6MHD7_9PROT</name>
<evidence type="ECO:0000256" key="2">
    <source>
        <dbReference type="ARBA" id="ARBA00022833"/>
    </source>
</evidence>
<dbReference type="InterPro" id="IPR013149">
    <property type="entry name" value="ADH-like_C"/>
</dbReference>
<protein>
    <submittedName>
        <fullName evidence="5">Alcohol dehydrogenase</fullName>
    </submittedName>
</protein>
<keyword evidence="6" id="KW-1185">Reference proteome</keyword>
<gene>
    <name evidence="5" type="primary">adh</name>
    <name evidence="5" type="ORF">FRZ44_21670</name>
</gene>
<dbReference type="Gene3D" id="3.90.180.10">
    <property type="entry name" value="Medium-chain alcohol dehydrogenases, catalytic domain"/>
    <property type="match status" value="2"/>
</dbReference>
<dbReference type="AlphaFoldDB" id="A0A5J6MHD7"/>
<proteinExistence type="predicted"/>
<dbReference type="Gene3D" id="3.40.50.720">
    <property type="entry name" value="NAD(P)-binding Rossmann-like Domain"/>
    <property type="match status" value="1"/>
</dbReference>
<dbReference type="RefSeq" id="WP_151177173.1">
    <property type="nucleotide sequence ID" value="NZ_CP042906.1"/>
</dbReference>
<dbReference type="InterPro" id="IPR050129">
    <property type="entry name" value="Zn_alcohol_dh"/>
</dbReference>
<dbReference type="Pfam" id="PF00107">
    <property type="entry name" value="ADH_zinc_N"/>
    <property type="match status" value="1"/>
</dbReference>
<evidence type="ECO:0000259" key="4">
    <source>
        <dbReference type="SMART" id="SM00829"/>
    </source>
</evidence>
<feature type="domain" description="Enoyl reductase (ER)" evidence="4">
    <location>
        <begin position="18"/>
        <end position="330"/>
    </location>
</feature>
<organism evidence="5 6">
    <name type="scientific">Hypericibacter terrae</name>
    <dbReference type="NCBI Taxonomy" id="2602015"/>
    <lineage>
        <taxon>Bacteria</taxon>
        <taxon>Pseudomonadati</taxon>
        <taxon>Pseudomonadota</taxon>
        <taxon>Alphaproteobacteria</taxon>
        <taxon>Rhodospirillales</taxon>
        <taxon>Dongiaceae</taxon>
        <taxon>Hypericibacter</taxon>
    </lineage>
</organism>
<keyword evidence="1" id="KW-0479">Metal-binding</keyword>
<keyword evidence="3" id="KW-0560">Oxidoreductase</keyword>
<dbReference type="OrthoDB" id="5295340at2"/>
<dbReference type="InterPro" id="IPR013154">
    <property type="entry name" value="ADH-like_N"/>
</dbReference>
<dbReference type="InterPro" id="IPR020843">
    <property type="entry name" value="ER"/>
</dbReference>
<evidence type="ECO:0000313" key="5">
    <source>
        <dbReference type="EMBL" id="QEX16872.1"/>
    </source>
</evidence>
<evidence type="ECO:0000256" key="1">
    <source>
        <dbReference type="ARBA" id="ARBA00022723"/>
    </source>
</evidence>
<dbReference type="GO" id="GO:0016491">
    <property type="term" value="F:oxidoreductase activity"/>
    <property type="evidence" value="ECO:0007669"/>
    <property type="project" value="UniProtKB-KW"/>
</dbReference>
<dbReference type="Proteomes" id="UP000326202">
    <property type="component" value="Chromosome"/>
</dbReference>
<dbReference type="EMBL" id="CP042906">
    <property type="protein sequence ID" value="QEX16872.1"/>
    <property type="molecule type" value="Genomic_DNA"/>
</dbReference>
<keyword evidence="2" id="KW-0862">Zinc</keyword>
<reference evidence="5 6" key="1">
    <citation type="submission" date="2019-08" db="EMBL/GenBank/DDBJ databases">
        <title>Hyperibacter terrae gen. nov., sp. nov. and Hyperibacter viscosus sp. nov., two new members in the family Rhodospirillaceae isolated from the rhizosphere of Hypericum perforatum.</title>
        <authorList>
            <person name="Noviana Z."/>
        </authorList>
    </citation>
    <scope>NUCLEOTIDE SEQUENCE [LARGE SCALE GENOMIC DNA]</scope>
    <source>
        <strain evidence="5 6">R5913</strain>
    </source>
</reference>
<dbReference type="SMART" id="SM00829">
    <property type="entry name" value="PKS_ER"/>
    <property type="match status" value="1"/>
</dbReference>
<sequence length="335" mass="36456">MNATSSPQRTMRVARLHGIRDMRVEEIPVPATPAGQLLVKVEACGVCATDSRKYEIGVNDGEYPFNPGHEWLGRVAAVGEGVSGWKVGDRLYGDVYGGYADYALIPVDPIAWSRGPLRLPDDLPLERAILIEPLADCLHAVHDQARLKAGDYAIVIAAGVMGLKMVAEAARIGVRVMVVEPLEVRRRLAQEFGAEQVVPAEGWQEAAKAWAGEHKGADAVILTIGDPDMVMPCVQACRPGGRVVLFAGFGNRPEAKINVNDLHYREIAIVGSEWVGTPPNQCRNRYDQALELLSDPKLPFQSLITSRCGFADVEAAIVRRQSFAGLKSMFVPESH</sequence>
<dbReference type="SUPFAM" id="SSF50129">
    <property type="entry name" value="GroES-like"/>
    <property type="match status" value="1"/>
</dbReference>
<dbReference type="PANTHER" id="PTHR43401:SF2">
    <property type="entry name" value="L-THREONINE 3-DEHYDROGENASE"/>
    <property type="match status" value="1"/>
</dbReference>
<dbReference type="GO" id="GO:0046872">
    <property type="term" value="F:metal ion binding"/>
    <property type="evidence" value="ECO:0007669"/>
    <property type="project" value="UniProtKB-KW"/>
</dbReference>
<dbReference type="KEGG" id="htq:FRZ44_21670"/>